<name>A0ABN8BA99_CHISP</name>
<dbReference type="Pfam" id="PF10487">
    <property type="entry name" value="Nup188_N"/>
    <property type="match status" value="1"/>
</dbReference>
<evidence type="ECO:0000313" key="13">
    <source>
        <dbReference type="EMBL" id="CAH0405652.1"/>
    </source>
</evidence>
<comment type="similarity">
    <text evidence="8">Belongs to the Nup188 family.</text>
</comment>
<dbReference type="PANTHER" id="PTHR31431">
    <property type="entry name" value="NUCLEOPORIN NUP188 HOMOLOG"/>
    <property type="match status" value="1"/>
</dbReference>
<evidence type="ECO:0000256" key="4">
    <source>
        <dbReference type="ARBA" id="ARBA00022927"/>
    </source>
</evidence>
<keyword evidence="2" id="KW-0813">Transport</keyword>
<evidence type="ECO:0000256" key="2">
    <source>
        <dbReference type="ARBA" id="ARBA00022448"/>
    </source>
</evidence>
<feature type="region of interest" description="Disordered" evidence="10">
    <location>
        <begin position="1543"/>
        <end position="1603"/>
    </location>
</feature>
<dbReference type="PANTHER" id="PTHR31431:SF1">
    <property type="entry name" value="NUCLEOPORIN NUP188"/>
    <property type="match status" value="1"/>
</dbReference>
<proteinExistence type="inferred from homology"/>
<accession>A0ABN8BA99</accession>
<feature type="domain" description="Nucleoporin Nup188 N-terminal subdomain III" evidence="12">
    <location>
        <begin position="745"/>
        <end position="911"/>
    </location>
</feature>
<evidence type="ECO:0000256" key="9">
    <source>
        <dbReference type="ARBA" id="ARBA00040174"/>
    </source>
</evidence>
<feature type="compositionally biased region" description="Basic residues" evidence="10">
    <location>
        <begin position="1575"/>
        <end position="1585"/>
    </location>
</feature>
<protein>
    <recommendedName>
        <fullName evidence="9">Nucleoporin NUP188</fullName>
    </recommendedName>
</protein>
<dbReference type="Proteomes" id="UP001153292">
    <property type="component" value="Chromosome 4"/>
</dbReference>
<evidence type="ECO:0000256" key="5">
    <source>
        <dbReference type="ARBA" id="ARBA00023010"/>
    </source>
</evidence>
<evidence type="ECO:0000313" key="14">
    <source>
        <dbReference type="Proteomes" id="UP001153292"/>
    </source>
</evidence>
<feature type="domain" description="Nucleoporin Nup188 N-terminal" evidence="11">
    <location>
        <begin position="60"/>
        <end position="474"/>
    </location>
</feature>
<evidence type="ECO:0000259" key="11">
    <source>
        <dbReference type="Pfam" id="PF10487"/>
    </source>
</evidence>
<evidence type="ECO:0000259" key="12">
    <source>
        <dbReference type="Pfam" id="PF21093"/>
    </source>
</evidence>
<keyword evidence="3" id="KW-0509">mRNA transport</keyword>
<evidence type="ECO:0000256" key="6">
    <source>
        <dbReference type="ARBA" id="ARBA00023132"/>
    </source>
</evidence>
<keyword evidence="4" id="KW-0653">Protein transport</keyword>
<evidence type="ECO:0000256" key="7">
    <source>
        <dbReference type="ARBA" id="ARBA00023242"/>
    </source>
</evidence>
<evidence type="ECO:0000256" key="1">
    <source>
        <dbReference type="ARBA" id="ARBA00004567"/>
    </source>
</evidence>
<reference evidence="13" key="1">
    <citation type="submission" date="2021-12" db="EMBL/GenBank/DDBJ databases">
        <authorList>
            <person name="King R."/>
        </authorList>
    </citation>
    <scope>NUCLEOTIDE SEQUENCE</scope>
</reference>
<feature type="compositionally biased region" description="Low complexity" evidence="10">
    <location>
        <begin position="1562"/>
        <end position="1574"/>
    </location>
</feature>
<dbReference type="InterPro" id="IPR044840">
    <property type="entry name" value="Nup188"/>
</dbReference>
<dbReference type="Pfam" id="PF21093">
    <property type="entry name" value="Nup188_N-subdom_III"/>
    <property type="match status" value="1"/>
</dbReference>
<keyword evidence="6" id="KW-0906">Nuclear pore complex</keyword>
<evidence type="ECO:0000256" key="8">
    <source>
        <dbReference type="ARBA" id="ARBA00038387"/>
    </source>
</evidence>
<dbReference type="InterPro" id="IPR048883">
    <property type="entry name" value="Nup188_N-subdom_III"/>
</dbReference>
<dbReference type="InterPro" id="IPR018864">
    <property type="entry name" value="Nucleoporin_Nup188_N"/>
</dbReference>
<keyword evidence="7" id="KW-0539">Nucleus</keyword>
<keyword evidence="14" id="KW-1185">Reference proteome</keyword>
<organism evidence="13 14">
    <name type="scientific">Chilo suppressalis</name>
    <name type="common">Asiatic rice borer moth</name>
    <dbReference type="NCBI Taxonomy" id="168631"/>
    <lineage>
        <taxon>Eukaryota</taxon>
        <taxon>Metazoa</taxon>
        <taxon>Ecdysozoa</taxon>
        <taxon>Arthropoda</taxon>
        <taxon>Hexapoda</taxon>
        <taxon>Insecta</taxon>
        <taxon>Pterygota</taxon>
        <taxon>Neoptera</taxon>
        <taxon>Endopterygota</taxon>
        <taxon>Lepidoptera</taxon>
        <taxon>Glossata</taxon>
        <taxon>Ditrysia</taxon>
        <taxon>Pyraloidea</taxon>
        <taxon>Crambidae</taxon>
        <taxon>Crambinae</taxon>
        <taxon>Chilo</taxon>
    </lineage>
</organism>
<dbReference type="EMBL" id="OU963897">
    <property type="protein sequence ID" value="CAH0405652.1"/>
    <property type="molecule type" value="Genomic_DNA"/>
</dbReference>
<keyword evidence="5" id="KW-0811">Translocation</keyword>
<evidence type="ECO:0000256" key="3">
    <source>
        <dbReference type="ARBA" id="ARBA00022816"/>
    </source>
</evidence>
<comment type="subcellular location">
    <subcellularLocation>
        <location evidence="1">Nucleus</location>
        <location evidence="1">Nuclear pore complex</location>
    </subcellularLocation>
</comment>
<sequence length="1622" mass="178972">MATTSVNYWKRLWRWTTSQNLSVEDLQTVLGKKEVKEALFQGLQSYKPNRPEAFSQLQSKYPDQLKLLNAVQMLQNYVDVDTFQIWDLIQHYLCSISYGTLENALKNVTFLDIRPTFIMPNVFKFYFSERLFLLKLLQYIIDNKNCASHKYHTEFNTMFESSKENLMSSFIEQFEKVITSAPPPRKIQSDFGNETIRQEWAVYNLREQVALLQLMLLLVSEESISVENFQKLFKAFRRHNYGKNQGYHDLLEERHREMCTHIMYLELSLFMIVCDKQYQKNPSTWIEATEKFVCPELTKLQLGAEHSPMLLSWMLLSLESKDHAKLFESKFQHYGATALKLHVFEFLNEMVNSSVLSDHSKCSKIARETIFNLLNVVCDKFDGDGTVSRQPGIFPLCAELLSSQDTAENFWNLHQKEEQFGVVSLWNTALEYFPYNFSMLSILAAGLAQAGKDSVGNLIGELKNLPVYTEMYNPHSVPLLSSESDSAEAIVGRAYCPVGGYRVEGGSRAIVMERKEGTMIHFRTPCSYWTVLNHEVDKALDRKQHHHTGDTLQRLYEGINVLKGVVGALVEQAGGVPADVMRCSAGAVDAMLRCTRLLPLLAAGLQLCAALALASPDLIHLKLVNTGVLPRAVGQRADAWAGAEGGVEGGAVGAHVGGAARDPALSRLLLAYLRTLTAFREGCKSPRVEQETVVPGLLLVLREAWAGAAPGASPPARRLLAAALQLLARLLHAPLALHALLHTEHAPQLLRIVALGNDQLESIMFDETNWVSGPSTELLEALQRCVGIVILALRRKPALPAADRISPLEHLIFAHDKRKDPLKVVPNITSYINHVFNKSLPVLSCRLLKKLADGFQMSLFASFDMSAYQVRVMFLERLRDEHESVELKVAILEFVATCVGKQPGLTEAFFMMNHERAAADDRNDTDKAANERNITSDEHFEGILGYMADYLGTVKSDIKLLHSPLLGCIMAIFHALWKNNMQILVKKLRENPKFWEYMTIPLFNEIQPGLRTYSQIFNVLGIELFAAREKLEPNLREVLEKFFDPHNEHLDNWIEFIFAFHGRGEEDEPVDKVPVWLGLLTSWKDFATIFCKCSPIGLNIAHKSKMVAPCTAALLSEVEAGRDGRAAAMLAELHATMLAGWRHDCFDDRRLGARQADALLRAARAAHPALHPRALRALLAVCTAALAALHYEINADAALAHSAVTAVADLAALELDRLALDADADADPGPETGASSAVLALAMLEQALELYEETFARLAAWFDTRRLVSALVRSAGATLARRRWPEAGAALRCLTAAARGPRAIAALLLAADLPHCLWLALLPPLPVPLYASALRLVAAALRAHGAVFAADAVQFAGVHADALVEALQLQPTADAPALALAAAALDLVLQLLEHEARWRMDNYNSLILITRSVSACLCQCVGLALRARRGGEAACADDSLSALTGPGPGPATDAHSPSLLHRCVEVMHCAALCLVSLSPPLLALVADAGAGAGADAGCSWAPLVELQFGAPKLAPDPQPALTFGTLLAAVCLLTRFLNHSYHSEEASGPGGSRSPRGRRRACSCSSPGSASPSRPCRRRSARPRRGSTTAWPAPRSRPPPRCWPRRRCLRSATLWCRRATSS</sequence>
<gene>
    <name evidence="13" type="ORF">CHILSU_LOCUS9016</name>
</gene>
<evidence type="ECO:0000256" key="10">
    <source>
        <dbReference type="SAM" id="MobiDB-lite"/>
    </source>
</evidence>